<dbReference type="InterPro" id="IPR036823">
    <property type="entry name" value="Ribosomal_uS7_dom_sf"/>
</dbReference>
<evidence type="ECO:0000256" key="4">
    <source>
        <dbReference type="ARBA" id="ARBA00022980"/>
    </source>
</evidence>
<dbReference type="PIRSF" id="PIRSF002122">
    <property type="entry name" value="RPS7p_RPS7a_RPS5e_RPS7o"/>
    <property type="match status" value="1"/>
</dbReference>
<evidence type="ECO:0000256" key="6">
    <source>
        <dbReference type="ARBA" id="ARBA00035524"/>
    </source>
</evidence>
<dbReference type="NCBIfam" id="TIGR01029">
    <property type="entry name" value="rpsG_bact"/>
    <property type="match status" value="1"/>
</dbReference>
<name>A0A975AE77_9PROT</name>
<protein>
    <recommendedName>
        <fullName evidence="6">30S ribosomal protein S7</fullName>
    </recommendedName>
</protein>
<evidence type="ECO:0000313" key="9">
    <source>
        <dbReference type="Proteomes" id="UP000663347"/>
    </source>
</evidence>
<reference evidence="8" key="2">
    <citation type="submission" date="2021-03" db="EMBL/GenBank/DDBJ databases">
        <title>Alternative transmission patterns in independently acquired nutritional co-symbionts of Dictyopharidae planthoppers.</title>
        <authorList>
            <person name="Michalik A."/>
            <person name="Lukasik P."/>
        </authorList>
    </citation>
    <scope>NUCLEOTIDE SEQUENCE</scope>
    <source>
        <strain evidence="8">RANSCY</strain>
    </source>
</reference>
<dbReference type="GO" id="GO:0019843">
    <property type="term" value="F:rRNA binding"/>
    <property type="evidence" value="ECO:0007669"/>
    <property type="project" value="UniProtKB-KW"/>
</dbReference>
<dbReference type="PANTHER" id="PTHR11205">
    <property type="entry name" value="RIBOSOMAL PROTEIN S7"/>
    <property type="match status" value="1"/>
</dbReference>
<keyword evidence="4 8" id="KW-0689">Ribosomal protein</keyword>
<gene>
    <name evidence="8" type="primary">rpsG</name>
    <name evidence="8" type="ORF">JSR06_00045</name>
</gene>
<reference evidence="8" key="1">
    <citation type="submission" date="2021-02" db="EMBL/GenBank/DDBJ databases">
        <authorList>
            <person name="Franco D."/>
        </authorList>
    </citation>
    <scope>NUCLEOTIDE SEQUENCE</scope>
    <source>
        <strain evidence="8">RANSCY</strain>
    </source>
</reference>
<dbReference type="InterPro" id="IPR000235">
    <property type="entry name" value="Ribosomal_uS7"/>
</dbReference>
<evidence type="ECO:0000256" key="2">
    <source>
        <dbReference type="ARBA" id="ARBA00022730"/>
    </source>
</evidence>
<dbReference type="Pfam" id="PF00177">
    <property type="entry name" value="Ribosomal_S7"/>
    <property type="match status" value="1"/>
</dbReference>
<evidence type="ECO:0000259" key="7">
    <source>
        <dbReference type="Pfam" id="PF00177"/>
    </source>
</evidence>
<dbReference type="GO" id="GO:0015935">
    <property type="term" value="C:small ribosomal subunit"/>
    <property type="evidence" value="ECO:0007669"/>
    <property type="project" value="InterPro"/>
</dbReference>
<dbReference type="Gene3D" id="1.10.455.10">
    <property type="entry name" value="Ribosomal protein S7 domain"/>
    <property type="match status" value="1"/>
</dbReference>
<dbReference type="Proteomes" id="UP000663347">
    <property type="component" value="Chromosome"/>
</dbReference>
<evidence type="ECO:0000256" key="3">
    <source>
        <dbReference type="ARBA" id="ARBA00022884"/>
    </source>
</evidence>
<dbReference type="AlphaFoldDB" id="A0A975AE77"/>
<dbReference type="InterPro" id="IPR005717">
    <property type="entry name" value="Ribosomal_uS7_bac/org-type"/>
</dbReference>
<sequence length="157" mass="18549">MSRKRKLNKKRILKYDQKYSSFLVSKFINIIMISGNKELSRYIVYKVLSLIKSRYKINPLIIFEKAIYNAKPSIELKKKKVGGSNYKIPVKITNDRGIYISISWIRYFAIKRKEKKFYISLFKEIIDTYNGNSGPISNKIELYKLADLNRAFAHFAF</sequence>
<evidence type="ECO:0000313" key="8">
    <source>
        <dbReference type="EMBL" id="QSW37986.1"/>
    </source>
</evidence>
<feature type="domain" description="Small ribosomal subunit protein uS7" evidence="7">
    <location>
        <begin position="5"/>
        <end position="150"/>
    </location>
</feature>
<dbReference type="EMBL" id="CP071412">
    <property type="protein sequence ID" value="QSW37986.1"/>
    <property type="molecule type" value="Genomic_DNA"/>
</dbReference>
<accession>A0A975AE77</accession>
<organism evidence="8 9">
    <name type="scientific">Candidatus Vidania fulgoroideorum</name>
    <dbReference type="NCBI Taxonomy" id="881286"/>
    <lineage>
        <taxon>Bacteria</taxon>
        <taxon>Pseudomonadati</taxon>
        <taxon>Pseudomonadota</taxon>
        <taxon>Betaproteobacteria</taxon>
        <taxon>Candidatus Vidania</taxon>
    </lineage>
</organism>
<comment type="similarity">
    <text evidence="1">Belongs to the universal ribosomal protein uS7 family.</text>
</comment>
<keyword evidence="5" id="KW-0687">Ribonucleoprotein</keyword>
<dbReference type="SUPFAM" id="SSF47973">
    <property type="entry name" value="Ribosomal protein S7"/>
    <property type="match status" value="1"/>
</dbReference>
<keyword evidence="2" id="KW-0699">rRNA-binding</keyword>
<evidence type="ECO:0000256" key="5">
    <source>
        <dbReference type="ARBA" id="ARBA00023274"/>
    </source>
</evidence>
<keyword evidence="3" id="KW-0694">RNA-binding</keyword>
<dbReference type="GO" id="GO:0003735">
    <property type="term" value="F:structural constituent of ribosome"/>
    <property type="evidence" value="ECO:0007669"/>
    <property type="project" value="InterPro"/>
</dbReference>
<dbReference type="InterPro" id="IPR023798">
    <property type="entry name" value="Ribosomal_uS7_dom"/>
</dbReference>
<dbReference type="GO" id="GO:0006412">
    <property type="term" value="P:translation"/>
    <property type="evidence" value="ECO:0007669"/>
    <property type="project" value="InterPro"/>
</dbReference>
<evidence type="ECO:0000256" key="1">
    <source>
        <dbReference type="ARBA" id="ARBA00007151"/>
    </source>
</evidence>
<proteinExistence type="inferred from homology"/>